<evidence type="ECO:0000313" key="3">
    <source>
        <dbReference type="Proteomes" id="UP001148838"/>
    </source>
</evidence>
<protein>
    <submittedName>
        <fullName evidence="2">Uncharacterized protein</fullName>
    </submittedName>
</protein>
<comment type="caution">
    <text evidence="2">The sequence shown here is derived from an EMBL/GenBank/DDBJ whole genome shotgun (WGS) entry which is preliminary data.</text>
</comment>
<keyword evidence="3" id="KW-1185">Reference proteome</keyword>
<organism evidence="2 3">
    <name type="scientific">Periplaneta americana</name>
    <name type="common">American cockroach</name>
    <name type="synonym">Blatta americana</name>
    <dbReference type="NCBI Taxonomy" id="6978"/>
    <lineage>
        <taxon>Eukaryota</taxon>
        <taxon>Metazoa</taxon>
        <taxon>Ecdysozoa</taxon>
        <taxon>Arthropoda</taxon>
        <taxon>Hexapoda</taxon>
        <taxon>Insecta</taxon>
        <taxon>Pterygota</taxon>
        <taxon>Neoptera</taxon>
        <taxon>Polyneoptera</taxon>
        <taxon>Dictyoptera</taxon>
        <taxon>Blattodea</taxon>
        <taxon>Blattoidea</taxon>
        <taxon>Blattidae</taxon>
        <taxon>Blattinae</taxon>
        <taxon>Periplaneta</taxon>
    </lineage>
</organism>
<dbReference type="EMBL" id="JAJSOF020000031">
    <property type="protein sequence ID" value="KAJ4431105.1"/>
    <property type="molecule type" value="Genomic_DNA"/>
</dbReference>
<sequence length="283" mass="31882">MEHGKTADAGDNGSKKTLPGPEKVFALAIGVEKANVSELHIGSIVRGGKKRTRRTLYQEKKKKVVKEQFKKRSNNVKSRIVLRTYSSSACVERCLVLVRNAFWIACWNKPLSFPALMWAAALCTAVSARRPRAGEDPRVLLNQESYDTEDDDKSVLCRSYKNSLKLQYLQHGVPNEQVHKFAFVAVTFLMALLRDYNGVRRRVSTLSKLRTHRREASNLRLQIEARKGGTRMNRQKTKETIGKAQAHGWITRDGHNESPCGSQEQDEGTWAGKEPGVVTTSKM</sequence>
<evidence type="ECO:0000313" key="2">
    <source>
        <dbReference type="EMBL" id="KAJ4431105.1"/>
    </source>
</evidence>
<gene>
    <name evidence="2" type="ORF">ANN_19700</name>
</gene>
<reference evidence="2 3" key="1">
    <citation type="journal article" date="2022" name="Allergy">
        <title>Genome assembly and annotation of Periplaneta americana reveal a comprehensive cockroach allergen profile.</title>
        <authorList>
            <person name="Wang L."/>
            <person name="Xiong Q."/>
            <person name="Saelim N."/>
            <person name="Wang L."/>
            <person name="Nong W."/>
            <person name="Wan A.T."/>
            <person name="Shi M."/>
            <person name="Liu X."/>
            <person name="Cao Q."/>
            <person name="Hui J.H.L."/>
            <person name="Sookrung N."/>
            <person name="Leung T.F."/>
            <person name="Tungtrongchitr A."/>
            <person name="Tsui S.K.W."/>
        </authorList>
    </citation>
    <scope>NUCLEOTIDE SEQUENCE [LARGE SCALE GENOMIC DNA]</scope>
    <source>
        <strain evidence="2">PWHHKU_190912</strain>
    </source>
</reference>
<accession>A0ABQ8SB97</accession>
<evidence type="ECO:0000256" key="1">
    <source>
        <dbReference type="SAM" id="MobiDB-lite"/>
    </source>
</evidence>
<proteinExistence type="predicted"/>
<feature type="region of interest" description="Disordered" evidence="1">
    <location>
        <begin position="251"/>
        <end position="283"/>
    </location>
</feature>
<dbReference type="Proteomes" id="UP001148838">
    <property type="component" value="Unassembled WGS sequence"/>
</dbReference>
<name>A0ABQ8SB97_PERAM</name>